<dbReference type="Pfam" id="PF12937">
    <property type="entry name" value="F-box-like"/>
    <property type="match status" value="1"/>
</dbReference>
<evidence type="ECO:0000259" key="1">
    <source>
        <dbReference type="PROSITE" id="PS50181"/>
    </source>
</evidence>
<protein>
    <submittedName>
        <fullName evidence="2">F-box only 7</fullName>
    </submittedName>
</protein>
<dbReference type="Proteomes" id="UP000276133">
    <property type="component" value="Unassembled WGS sequence"/>
</dbReference>
<dbReference type="CDD" id="cd09917">
    <property type="entry name" value="F-box_SF"/>
    <property type="match status" value="1"/>
</dbReference>
<gene>
    <name evidence="2" type="ORF">BpHYR1_013064</name>
</gene>
<evidence type="ECO:0000313" key="2">
    <source>
        <dbReference type="EMBL" id="RNA26993.1"/>
    </source>
</evidence>
<name>A0A3M7RTV2_BRAPC</name>
<dbReference type="OrthoDB" id="101791at2759"/>
<dbReference type="Gene3D" id="3.40.1000.30">
    <property type="match status" value="1"/>
</dbReference>
<keyword evidence="3" id="KW-1185">Reference proteome</keyword>
<evidence type="ECO:0000313" key="3">
    <source>
        <dbReference type="Proteomes" id="UP000276133"/>
    </source>
</evidence>
<comment type="caution">
    <text evidence="2">The sequence shown here is derived from an EMBL/GenBank/DDBJ whole genome shotgun (WGS) entry which is preliminary data.</text>
</comment>
<dbReference type="InterPro" id="IPR001810">
    <property type="entry name" value="F-box_dom"/>
</dbReference>
<feature type="domain" description="F-box" evidence="1">
    <location>
        <begin position="154"/>
        <end position="204"/>
    </location>
</feature>
<organism evidence="2 3">
    <name type="scientific">Brachionus plicatilis</name>
    <name type="common">Marine rotifer</name>
    <name type="synonym">Brachionus muelleri</name>
    <dbReference type="NCBI Taxonomy" id="10195"/>
    <lineage>
        <taxon>Eukaryota</taxon>
        <taxon>Metazoa</taxon>
        <taxon>Spiralia</taxon>
        <taxon>Gnathifera</taxon>
        <taxon>Rotifera</taxon>
        <taxon>Eurotatoria</taxon>
        <taxon>Monogononta</taxon>
        <taxon>Pseudotrocha</taxon>
        <taxon>Ploima</taxon>
        <taxon>Brachionidae</taxon>
        <taxon>Brachionus</taxon>
    </lineage>
</organism>
<proteinExistence type="predicted"/>
<dbReference type="SUPFAM" id="SSF81383">
    <property type="entry name" value="F-box domain"/>
    <property type="match status" value="1"/>
</dbReference>
<dbReference type="InterPro" id="IPR036047">
    <property type="entry name" value="F-box-like_dom_sf"/>
</dbReference>
<dbReference type="AlphaFoldDB" id="A0A3M7RTV2"/>
<dbReference type="EMBL" id="REGN01002621">
    <property type="protein sequence ID" value="RNA26993.1"/>
    <property type="molecule type" value="Genomic_DNA"/>
</dbReference>
<dbReference type="Gene3D" id="1.20.1280.50">
    <property type="match status" value="1"/>
</dbReference>
<dbReference type="PROSITE" id="PS50181">
    <property type="entry name" value="FBOX"/>
    <property type="match status" value="1"/>
</dbReference>
<reference evidence="2 3" key="1">
    <citation type="journal article" date="2018" name="Sci. Rep.">
        <title>Genomic signatures of local adaptation to the degree of environmental predictability in rotifers.</title>
        <authorList>
            <person name="Franch-Gras L."/>
            <person name="Hahn C."/>
            <person name="Garcia-Roger E.M."/>
            <person name="Carmona M.J."/>
            <person name="Serra M."/>
            <person name="Gomez A."/>
        </authorList>
    </citation>
    <scope>NUCLEOTIDE SEQUENCE [LARGE SCALE GENOMIC DNA]</scope>
    <source>
        <strain evidence="2">HYR1</strain>
    </source>
</reference>
<accession>A0A3M7RTV2</accession>
<dbReference type="SMART" id="SM00256">
    <property type="entry name" value="FBOX"/>
    <property type="match status" value="1"/>
</dbReference>
<sequence length="245" mass="29190">MDMKNTLKKSPLNIEDYKSYLSEIDSNKQKLAYLIHLILLRENFCFLNDNGQKMDAKISNDEIYFTKLYYNHYQYKETFINLDNVLITLLKSGRFVDMNLKNKNFSSKFLKLNLDDFFADLSLDKIQNLELNFKNEVLIPFKIYLKSNFDLNIITGLSDLPIELIIEISLKYLDIRSIVKLSQTCRYFRKLLDSDGKIPFWQKLIARDFKQLIPLNTTDQSLLGSKREYIKLYKNSKRFKLFSRY</sequence>